<dbReference type="EnsemblMetazoa" id="AALFPA23_008110.R10922">
    <property type="protein sequence ID" value="AALFPA23_008110.P10922"/>
    <property type="gene ID" value="AALFPA23_008110"/>
</dbReference>
<keyword evidence="3" id="KW-0863">Zinc-finger</keyword>
<evidence type="ECO:0000313" key="8">
    <source>
        <dbReference type="Proteomes" id="UP000069940"/>
    </source>
</evidence>
<dbReference type="SUPFAM" id="SSF53098">
    <property type="entry name" value="Ribonuclease H-like"/>
    <property type="match status" value="1"/>
</dbReference>
<feature type="region of interest" description="Disordered" evidence="6">
    <location>
        <begin position="62"/>
        <end position="83"/>
    </location>
</feature>
<dbReference type="PANTHER" id="PTHR46481:SF10">
    <property type="entry name" value="ZINC FINGER BED DOMAIN-CONTAINING PROTEIN 39"/>
    <property type="match status" value="1"/>
</dbReference>
<keyword evidence="2" id="KW-0479">Metal-binding</keyword>
<dbReference type="InterPro" id="IPR012337">
    <property type="entry name" value="RNaseH-like_sf"/>
</dbReference>
<keyword evidence="5" id="KW-0539">Nucleus</keyword>
<keyword evidence="8" id="KW-1185">Reference proteome</keyword>
<evidence type="ECO:0000256" key="4">
    <source>
        <dbReference type="ARBA" id="ARBA00022833"/>
    </source>
</evidence>
<sequence length="421" mass="48051">MEKSSGLKDKIGKVVAVHGEQYKCMVAANCNYVQVAKLNHGNFLRHIRTQHAQKLEALGIPPAPAKSAEDSPPTKKQKRPGTVMVETTRERVLLGTLQMGTVNALPFSFPEWIGFETLVKPQWEAFKIKMNRKILTQLYSKAADLARRRISAEVKGKMLNLKIDSASRRNHHSFGVMVQFFNEGNVVFRCLVIKEMTSSQTAAKLQETIENEVLKVYGIQREQIFTVTHDNGSNMVASVAKLRDTLSSELAEKSYVREEMTAVEAVYQEMEVFRRMDLNATDEAMEDYDDNDEENVDQENPSLDDEFAAADTGEEELDDTIEMPDDLDELLPESTRCAAHTCQLAVWDALKKHERRINAIKKLVLHSRQTRYKETFLEHKAHLAPPSNVTRWNAVYLMLKALREQKPFYLMLENKFPEMGK</sequence>
<accession>A0ABM1YDD9</accession>
<organism evidence="7 8">
    <name type="scientific">Aedes albopictus</name>
    <name type="common">Asian tiger mosquito</name>
    <name type="synonym">Stegomyia albopicta</name>
    <dbReference type="NCBI Taxonomy" id="7160"/>
    <lineage>
        <taxon>Eukaryota</taxon>
        <taxon>Metazoa</taxon>
        <taxon>Ecdysozoa</taxon>
        <taxon>Arthropoda</taxon>
        <taxon>Hexapoda</taxon>
        <taxon>Insecta</taxon>
        <taxon>Pterygota</taxon>
        <taxon>Neoptera</taxon>
        <taxon>Endopterygota</taxon>
        <taxon>Diptera</taxon>
        <taxon>Nematocera</taxon>
        <taxon>Culicoidea</taxon>
        <taxon>Culicidae</taxon>
        <taxon>Culicinae</taxon>
        <taxon>Aedini</taxon>
        <taxon>Aedes</taxon>
        <taxon>Stegomyia</taxon>
    </lineage>
</organism>
<dbReference type="Proteomes" id="UP000069940">
    <property type="component" value="Unassembled WGS sequence"/>
</dbReference>
<evidence type="ECO:0000313" key="7">
    <source>
        <dbReference type="EnsemblMetazoa" id="AALFPA23_008110.P10922"/>
    </source>
</evidence>
<comment type="subcellular location">
    <subcellularLocation>
        <location evidence="1">Nucleus</location>
    </subcellularLocation>
</comment>
<keyword evidence="4" id="KW-0862">Zinc</keyword>
<reference evidence="8" key="1">
    <citation type="journal article" date="2015" name="Proc. Natl. Acad. Sci. U.S.A.">
        <title>Genome sequence of the Asian Tiger mosquito, Aedes albopictus, reveals insights into its biology, genetics, and evolution.</title>
        <authorList>
            <person name="Chen X.G."/>
            <person name="Jiang X."/>
            <person name="Gu J."/>
            <person name="Xu M."/>
            <person name="Wu Y."/>
            <person name="Deng Y."/>
            <person name="Zhang C."/>
            <person name="Bonizzoni M."/>
            <person name="Dermauw W."/>
            <person name="Vontas J."/>
            <person name="Armbruster P."/>
            <person name="Huang X."/>
            <person name="Yang Y."/>
            <person name="Zhang H."/>
            <person name="He W."/>
            <person name="Peng H."/>
            <person name="Liu Y."/>
            <person name="Wu K."/>
            <person name="Chen J."/>
            <person name="Lirakis M."/>
            <person name="Topalis P."/>
            <person name="Van Leeuwen T."/>
            <person name="Hall A.B."/>
            <person name="Jiang X."/>
            <person name="Thorpe C."/>
            <person name="Mueller R.L."/>
            <person name="Sun C."/>
            <person name="Waterhouse R.M."/>
            <person name="Yan G."/>
            <person name="Tu Z.J."/>
            <person name="Fang X."/>
            <person name="James A.A."/>
        </authorList>
    </citation>
    <scope>NUCLEOTIDE SEQUENCE [LARGE SCALE GENOMIC DNA]</scope>
    <source>
        <strain evidence="8">Foshan</strain>
    </source>
</reference>
<evidence type="ECO:0000256" key="2">
    <source>
        <dbReference type="ARBA" id="ARBA00022723"/>
    </source>
</evidence>
<dbReference type="InterPro" id="IPR052035">
    <property type="entry name" value="ZnF_BED_domain_contain"/>
</dbReference>
<name>A0ABM1YDD9_AEDAL</name>
<proteinExistence type="predicted"/>
<reference evidence="7" key="2">
    <citation type="submission" date="2025-05" db="UniProtKB">
        <authorList>
            <consortium name="EnsemblMetazoa"/>
        </authorList>
    </citation>
    <scope>IDENTIFICATION</scope>
    <source>
        <strain evidence="7">Foshan</strain>
    </source>
</reference>
<evidence type="ECO:0008006" key="9">
    <source>
        <dbReference type="Google" id="ProtNLM"/>
    </source>
</evidence>
<evidence type="ECO:0000256" key="5">
    <source>
        <dbReference type="ARBA" id="ARBA00023242"/>
    </source>
</evidence>
<dbReference type="PANTHER" id="PTHR46481">
    <property type="entry name" value="ZINC FINGER BED DOMAIN-CONTAINING PROTEIN 4"/>
    <property type="match status" value="1"/>
</dbReference>
<dbReference type="RefSeq" id="XP_062701357.1">
    <property type="nucleotide sequence ID" value="XM_062845373.1"/>
</dbReference>
<evidence type="ECO:0000256" key="1">
    <source>
        <dbReference type="ARBA" id="ARBA00004123"/>
    </source>
</evidence>
<protein>
    <recommendedName>
        <fullName evidence="9">DUF659 domain-containing protein</fullName>
    </recommendedName>
</protein>
<evidence type="ECO:0000256" key="6">
    <source>
        <dbReference type="SAM" id="MobiDB-lite"/>
    </source>
</evidence>
<dbReference type="GeneID" id="134285172"/>
<evidence type="ECO:0000256" key="3">
    <source>
        <dbReference type="ARBA" id="ARBA00022771"/>
    </source>
</evidence>